<evidence type="ECO:0008006" key="6">
    <source>
        <dbReference type="Google" id="ProtNLM"/>
    </source>
</evidence>
<keyword evidence="3" id="KW-0472">Membrane</keyword>
<evidence type="ECO:0000313" key="4">
    <source>
        <dbReference type="EMBL" id="GAA3740487.1"/>
    </source>
</evidence>
<feature type="transmembrane region" description="Helical" evidence="3">
    <location>
        <begin position="39"/>
        <end position="59"/>
    </location>
</feature>
<keyword evidence="5" id="KW-1185">Reference proteome</keyword>
<evidence type="ECO:0000256" key="2">
    <source>
        <dbReference type="SAM" id="MobiDB-lite"/>
    </source>
</evidence>
<dbReference type="Proteomes" id="UP001499884">
    <property type="component" value="Unassembled WGS sequence"/>
</dbReference>
<feature type="region of interest" description="Disordered" evidence="2">
    <location>
        <begin position="187"/>
        <end position="349"/>
    </location>
</feature>
<feature type="compositionally biased region" description="Low complexity" evidence="2">
    <location>
        <begin position="213"/>
        <end position="232"/>
    </location>
</feature>
<dbReference type="PROSITE" id="PS51257">
    <property type="entry name" value="PROKAR_LIPOPROTEIN"/>
    <property type="match status" value="1"/>
</dbReference>
<keyword evidence="3" id="KW-0812">Transmembrane</keyword>
<accession>A0ABP7FP17</accession>
<feature type="coiled-coil region" evidence="1">
    <location>
        <begin position="81"/>
        <end position="136"/>
    </location>
</feature>
<sequence>MPHGRHRHSPPLHKLLPPAAVAVLAVACAGGVWAVADPLVLRGVTAVAGAAAVTAACLMRSWDREAGRRVAGLTRARESDQWKAEERVAELESDVDEAREIRSRLEAKLRSKRVELARLRGEHAALLRRYATAETERASALEGRRRLAIGASAEPKALAAGGTPTPSAYLMASKALDELAANGARQAALPAPRARRPVEAAPGPADGGARTVAPRGASEGPAGPGEQPAAARESARGAQPQDAPCAPRPALPARRAATPSSIVPYARRAGHRPEQRPGGSGFDFFGTQHGGRTAEADRDGGRDHPEAGSRDGGRAARGAEAAEGPDGADGGGPAGHADGSEVIDAVGSEVIDLTEHDDTEQLEMGGLRSALGS</sequence>
<reference evidence="5" key="1">
    <citation type="journal article" date="2019" name="Int. J. Syst. Evol. Microbiol.">
        <title>The Global Catalogue of Microorganisms (GCM) 10K type strain sequencing project: providing services to taxonomists for standard genome sequencing and annotation.</title>
        <authorList>
            <consortium name="The Broad Institute Genomics Platform"/>
            <consortium name="The Broad Institute Genome Sequencing Center for Infectious Disease"/>
            <person name="Wu L."/>
            <person name="Ma J."/>
        </authorList>
    </citation>
    <scope>NUCLEOTIDE SEQUENCE [LARGE SCALE GENOMIC DNA]</scope>
    <source>
        <strain evidence="5">JCM 30846</strain>
    </source>
</reference>
<proteinExistence type="predicted"/>
<name>A0ABP7FP17_9ACTN</name>
<evidence type="ECO:0000313" key="5">
    <source>
        <dbReference type="Proteomes" id="UP001499884"/>
    </source>
</evidence>
<feature type="region of interest" description="Disordered" evidence="2">
    <location>
        <begin position="354"/>
        <end position="373"/>
    </location>
</feature>
<evidence type="ECO:0000256" key="1">
    <source>
        <dbReference type="SAM" id="Coils"/>
    </source>
</evidence>
<feature type="compositionally biased region" description="Low complexity" evidence="2">
    <location>
        <begin position="316"/>
        <end position="325"/>
    </location>
</feature>
<comment type="caution">
    <text evidence="4">The sequence shown here is derived from an EMBL/GenBank/DDBJ whole genome shotgun (WGS) entry which is preliminary data.</text>
</comment>
<protein>
    <recommendedName>
        <fullName evidence="6">Secreted protein</fullName>
    </recommendedName>
</protein>
<keyword evidence="1" id="KW-0175">Coiled coil</keyword>
<dbReference type="RefSeq" id="WP_345649659.1">
    <property type="nucleotide sequence ID" value="NZ_BAABEP010000031.1"/>
</dbReference>
<feature type="compositionally biased region" description="Basic and acidic residues" evidence="2">
    <location>
        <begin position="292"/>
        <end position="314"/>
    </location>
</feature>
<feature type="transmembrane region" description="Helical" evidence="3">
    <location>
        <begin position="12"/>
        <end position="33"/>
    </location>
</feature>
<gene>
    <name evidence="4" type="ORF">GCM10023082_41880</name>
</gene>
<keyword evidence="3" id="KW-1133">Transmembrane helix</keyword>
<evidence type="ECO:0000256" key="3">
    <source>
        <dbReference type="SAM" id="Phobius"/>
    </source>
</evidence>
<dbReference type="EMBL" id="BAABEP010000031">
    <property type="protein sequence ID" value="GAA3740487.1"/>
    <property type="molecule type" value="Genomic_DNA"/>
</dbReference>
<organism evidence="4 5">
    <name type="scientific">Streptomyces tremellae</name>
    <dbReference type="NCBI Taxonomy" id="1124239"/>
    <lineage>
        <taxon>Bacteria</taxon>
        <taxon>Bacillati</taxon>
        <taxon>Actinomycetota</taxon>
        <taxon>Actinomycetes</taxon>
        <taxon>Kitasatosporales</taxon>
        <taxon>Streptomycetaceae</taxon>
        <taxon>Streptomyces</taxon>
    </lineage>
</organism>